<evidence type="ECO:0000259" key="2">
    <source>
        <dbReference type="PROSITE" id="PS50914"/>
    </source>
</evidence>
<name>A0A7U9DM96_STRLI</name>
<dbReference type="Pfam" id="PF00571">
    <property type="entry name" value="CBS"/>
    <property type="match status" value="1"/>
</dbReference>
<dbReference type="Gene3D" id="3.10.580.10">
    <property type="entry name" value="CBS-domain"/>
    <property type="match status" value="1"/>
</dbReference>
<feature type="domain" description="BON" evidence="2">
    <location>
        <begin position="41"/>
        <end position="109"/>
    </location>
</feature>
<accession>A0A7U9DM96</accession>
<dbReference type="InterPro" id="IPR046342">
    <property type="entry name" value="CBS_dom_sf"/>
</dbReference>
<keyword evidence="1" id="KW-0129">CBS domain</keyword>
<reference evidence="5" key="1">
    <citation type="journal article" date="2013" name="Genome Biol. Evol.">
        <title>The genome sequence of Streptomyces lividans 66 reveals a novel tRNA-dependent peptide biosynthetic system within a metal-related genomic island.</title>
        <authorList>
            <person name="Cruz-Morales P."/>
            <person name="Vijgenboom E."/>
            <person name="Iruegas-Bocardo F."/>
            <person name="Girard G."/>
            <person name="Yanez-Guerra L.A."/>
            <person name="Ramos-Aboites H.E."/>
            <person name="Pernodet J.L."/>
            <person name="Anne J."/>
            <person name="van Wezel G.P."/>
            <person name="Barona-Gomez F."/>
        </authorList>
    </citation>
    <scope>NUCLEOTIDE SEQUENCE [LARGE SCALE GENOMIC DNA]</scope>
    <source>
        <strain evidence="5">1326</strain>
    </source>
</reference>
<dbReference type="SUPFAM" id="SSF54631">
    <property type="entry name" value="CBS-domain pair"/>
    <property type="match status" value="1"/>
</dbReference>
<proteinExistence type="predicted"/>
<evidence type="ECO:0000259" key="3">
    <source>
        <dbReference type="PROSITE" id="PS51371"/>
    </source>
</evidence>
<dbReference type="InterPro" id="IPR007055">
    <property type="entry name" value="BON_dom"/>
</dbReference>
<feature type="domain" description="CBS" evidence="3">
    <location>
        <begin position="1"/>
        <end position="43"/>
    </location>
</feature>
<dbReference type="Pfam" id="PF04972">
    <property type="entry name" value="BON"/>
    <property type="match status" value="1"/>
</dbReference>
<dbReference type="Proteomes" id="UP000014062">
    <property type="component" value="Chromosome"/>
</dbReference>
<dbReference type="InterPro" id="IPR000644">
    <property type="entry name" value="CBS_dom"/>
</dbReference>
<evidence type="ECO:0000313" key="4">
    <source>
        <dbReference type="EMBL" id="EOY44825.1"/>
    </source>
</evidence>
<dbReference type="PROSITE" id="PS50914">
    <property type="entry name" value="BON"/>
    <property type="match status" value="1"/>
</dbReference>
<gene>
    <name evidence="4" type="ORF">SLI_0106</name>
</gene>
<organism evidence="4 5">
    <name type="scientific">Streptomyces lividans 1326</name>
    <dbReference type="NCBI Taxonomy" id="1200984"/>
    <lineage>
        <taxon>Bacteria</taxon>
        <taxon>Bacillati</taxon>
        <taxon>Actinomycetota</taxon>
        <taxon>Actinomycetes</taxon>
        <taxon>Kitasatosporales</taxon>
        <taxon>Streptomycetaceae</taxon>
        <taxon>Streptomyces</taxon>
    </lineage>
</organism>
<evidence type="ECO:0000313" key="5">
    <source>
        <dbReference type="Proteomes" id="UP000014062"/>
    </source>
</evidence>
<evidence type="ECO:0008006" key="6">
    <source>
        <dbReference type="Google" id="ProtNLM"/>
    </source>
</evidence>
<dbReference type="PROSITE" id="PS51371">
    <property type="entry name" value="CBS"/>
    <property type="match status" value="1"/>
</dbReference>
<dbReference type="EMBL" id="CM001889">
    <property type="protein sequence ID" value="EOY44825.1"/>
    <property type="molecule type" value="Genomic_DNA"/>
</dbReference>
<protein>
    <recommendedName>
        <fullName evidence="6">CBS domain-containing protein</fullName>
    </recommendedName>
</protein>
<dbReference type="AlphaFoldDB" id="A0A7U9DM96"/>
<evidence type="ECO:0000256" key="1">
    <source>
        <dbReference type="PROSITE-ProRule" id="PRU00703"/>
    </source>
</evidence>
<sequence length="131" mass="14199">MEAARLMVTEEVKCLPVADEANRLVGVVSRGDLLRVSLRRDDALREETSRAVLIRTRGPAPTGMTVDVDAGRVTVEGRVDNGQPLPVIERLCLGVDGVASVDLHVTGREDRTRPVDTLGRARPTTLHVDVP</sequence>